<evidence type="ECO:0000313" key="2">
    <source>
        <dbReference type="Proteomes" id="UP000187209"/>
    </source>
</evidence>
<evidence type="ECO:0000313" key="1">
    <source>
        <dbReference type="EMBL" id="OMJ66419.1"/>
    </source>
</evidence>
<comment type="caution">
    <text evidence="1">The sequence shown here is derived from an EMBL/GenBank/DDBJ whole genome shotgun (WGS) entry which is preliminary data.</text>
</comment>
<accession>A0A1R2APL0</accession>
<sequence>MSVYSGFSTRKLEQDYGNLTSSLISLLNYKVLSSYQGIRVNEKVWINKFLHIHSELARLEINKHLPPKISGICDDLVMSLTEGSSIVSYKTPEVSRPTSFLSSSIRFPELSKIRERSVEIKPKKTKSRLKKHRVSMDPSHRRLNSDYYEKALEKYFSLAHHYDKVDEDMLRDINK</sequence>
<dbReference type="OrthoDB" id="295427at2759"/>
<dbReference type="Proteomes" id="UP000187209">
    <property type="component" value="Unassembled WGS sequence"/>
</dbReference>
<proteinExistence type="predicted"/>
<organism evidence="1 2">
    <name type="scientific">Stentor coeruleus</name>
    <dbReference type="NCBI Taxonomy" id="5963"/>
    <lineage>
        <taxon>Eukaryota</taxon>
        <taxon>Sar</taxon>
        <taxon>Alveolata</taxon>
        <taxon>Ciliophora</taxon>
        <taxon>Postciliodesmatophora</taxon>
        <taxon>Heterotrichea</taxon>
        <taxon>Heterotrichida</taxon>
        <taxon>Stentoridae</taxon>
        <taxon>Stentor</taxon>
    </lineage>
</organism>
<protein>
    <submittedName>
        <fullName evidence="1">Uncharacterized protein</fullName>
    </submittedName>
</protein>
<dbReference type="EMBL" id="MPUH01001723">
    <property type="protein sequence ID" value="OMJ66419.1"/>
    <property type="molecule type" value="Genomic_DNA"/>
</dbReference>
<reference evidence="1 2" key="1">
    <citation type="submission" date="2016-11" db="EMBL/GenBank/DDBJ databases">
        <title>The macronuclear genome of Stentor coeruleus: a giant cell with tiny introns.</title>
        <authorList>
            <person name="Slabodnick M."/>
            <person name="Ruby J.G."/>
            <person name="Reiff S.B."/>
            <person name="Swart E.C."/>
            <person name="Gosai S."/>
            <person name="Prabakaran S."/>
            <person name="Witkowska E."/>
            <person name="Larue G.E."/>
            <person name="Fisher S."/>
            <person name="Freeman R.M."/>
            <person name="Gunawardena J."/>
            <person name="Chu W."/>
            <person name="Stover N.A."/>
            <person name="Gregory B.D."/>
            <person name="Nowacki M."/>
            <person name="Derisi J."/>
            <person name="Roy S.W."/>
            <person name="Marshall W.F."/>
            <person name="Sood P."/>
        </authorList>
    </citation>
    <scope>NUCLEOTIDE SEQUENCE [LARGE SCALE GENOMIC DNA]</scope>
    <source>
        <strain evidence="1">WM001</strain>
    </source>
</reference>
<dbReference type="AlphaFoldDB" id="A0A1R2APL0"/>
<gene>
    <name evidence="1" type="ORF">SteCoe_36737</name>
</gene>
<keyword evidence="2" id="KW-1185">Reference proteome</keyword>
<name>A0A1R2APL0_9CILI</name>